<evidence type="ECO:0000259" key="2">
    <source>
        <dbReference type="Pfam" id="PF12904"/>
    </source>
</evidence>
<feature type="chain" id="PRO_5047292599" evidence="1">
    <location>
        <begin position="24"/>
        <end position="618"/>
    </location>
</feature>
<dbReference type="Proteomes" id="UP001165366">
    <property type="component" value="Unassembled WGS sequence"/>
</dbReference>
<dbReference type="InterPro" id="IPR024749">
    <property type="entry name" value="Collagen-bd_put"/>
</dbReference>
<dbReference type="InterPro" id="IPR032260">
    <property type="entry name" value="DUF5060"/>
</dbReference>
<sequence length="618" mass="68757">MNVIKNLSLILILISFFIGSTNCQTSPAGNVSGTLETWNKVTIDFEGPEATESDSNPNPFLDYRLEVEFTGPDGEVYHVPGFFAGDGNGGGTGNIWRVLFSPDAPGIWNYTANFVSGDEIAVNTDQSGESVAFDGATGSFDIEPTDSSAEGFYKWGRLEYVGEHYFKFRDGDYWIKGGADSPENFLAYDGFDNTTRSTQNYDGLESLPALHTYSAHIEDWNPGDPDWGDGEGKGIIGALNYLSSKNVNSIYFLLQNIGGDGKDVFPWVGNPDPSGNPENDNLHYDISKLEQWETVLKYAQEKGIALHAVLNEAEEANKRELDDGELGTERKLFYREMIARFGHHPALQWNISEEYNLKFDLGPERVREFASYIQEVDPYDHPITVHTAGDPVEELAFIYGDPLFSTTSVQLNQRRIDHITEAIRTATAEAGHPIPASMDEFTVDVGDNISWIPVDDADRQRKQKLWPTYMSGGQIEFILEGFLEVDSFKKPEADALWDYTWYARSFMQENLPFHQMQPMDERVSNESTLTVGEGDGVTSEMGAQVFAKPGEIYAVYYPASESTGSVDLTDMSGEVTMQWFNPRTGEFEGEVFTSEGGTEVEPGSVPSDPGEDWVLLIN</sequence>
<dbReference type="SUPFAM" id="SSF51445">
    <property type="entry name" value="(Trans)glycosidases"/>
    <property type="match status" value="1"/>
</dbReference>
<dbReference type="InterPro" id="IPR013783">
    <property type="entry name" value="Ig-like_fold"/>
</dbReference>
<feature type="domain" description="DUF5060" evidence="3">
    <location>
        <begin position="34"/>
        <end position="114"/>
    </location>
</feature>
<dbReference type="Pfam" id="PF16586">
    <property type="entry name" value="DUF5060"/>
    <property type="match status" value="1"/>
</dbReference>
<evidence type="ECO:0000313" key="4">
    <source>
        <dbReference type="EMBL" id="MCG2590847.1"/>
    </source>
</evidence>
<evidence type="ECO:0000313" key="5">
    <source>
        <dbReference type="Proteomes" id="UP001165366"/>
    </source>
</evidence>
<dbReference type="Gene3D" id="2.60.40.10">
    <property type="entry name" value="Immunoglobulins"/>
    <property type="match status" value="1"/>
</dbReference>
<protein>
    <submittedName>
        <fullName evidence="4">DUF5060 domain-containing protein</fullName>
    </submittedName>
</protein>
<proteinExistence type="predicted"/>
<name>A0ABS9KJ24_9BACT</name>
<reference evidence="4" key="2">
    <citation type="submission" date="2024-05" db="EMBL/GenBank/DDBJ databases">
        <title>Rhodohalobacter halophilus gen. nov., sp. nov., a moderately halophilic member of the family Balneolaceae.</title>
        <authorList>
            <person name="Xia J."/>
        </authorList>
    </citation>
    <scope>NUCLEOTIDE SEQUENCE</scope>
    <source>
        <strain evidence="4">WB101</strain>
    </source>
</reference>
<organism evidence="4 5">
    <name type="scientific">Rhodohalobacter sulfatireducens</name>
    <dbReference type="NCBI Taxonomy" id="2911366"/>
    <lineage>
        <taxon>Bacteria</taxon>
        <taxon>Pseudomonadati</taxon>
        <taxon>Balneolota</taxon>
        <taxon>Balneolia</taxon>
        <taxon>Balneolales</taxon>
        <taxon>Balneolaceae</taxon>
        <taxon>Rhodohalobacter</taxon>
    </lineage>
</organism>
<accession>A0ABS9KJ24</accession>
<evidence type="ECO:0000259" key="3">
    <source>
        <dbReference type="Pfam" id="PF16586"/>
    </source>
</evidence>
<feature type="signal peptide" evidence="1">
    <location>
        <begin position="1"/>
        <end position="23"/>
    </location>
</feature>
<reference evidence="4" key="1">
    <citation type="submission" date="2022-01" db="EMBL/GenBank/DDBJ databases">
        <authorList>
            <person name="Wang Y."/>
        </authorList>
    </citation>
    <scope>NUCLEOTIDE SEQUENCE</scope>
    <source>
        <strain evidence="4">WB101</strain>
    </source>
</reference>
<keyword evidence="1" id="KW-0732">Signal</keyword>
<dbReference type="Pfam" id="PF12904">
    <property type="entry name" value="Collagen_bind_2"/>
    <property type="match status" value="1"/>
</dbReference>
<comment type="caution">
    <text evidence="4">The sequence shown here is derived from an EMBL/GenBank/DDBJ whole genome shotgun (WGS) entry which is preliminary data.</text>
</comment>
<keyword evidence="5" id="KW-1185">Reference proteome</keyword>
<feature type="domain" description="Putative collagen-binding" evidence="2">
    <location>
        <begin position="542"/>
        <end position="617"/>
    </location>
</feature>
<evidence type="ECO:0000256" key="1">
    <source>
        <dbReference type="SAM" id="SignalP"/>
    </source>
</evidence>
<dbReference type="RefSeq" id="WP_237856343.1">
    <property type="nucleotide sequence ID" value="NZ_JAKLWS010000046.1"/>
</dbReference>
<dbReference type="Gene3D" id="3.20.20.80">
    <property type="entry name" value="Glycosidases"/>
    <property type="match status" value="1"/>
</dbReference>
<dbReference type="EMBL" id="JAKLWS010000046">
    <property type="protein sequence ID" value="MCG2590847.1"/>
    <property type="molecule type" value="Genomic_DNA"/>
</dbReference>
<dbReference type="InterPro" id="IPR017853">
    <property type="entry name" value="GH"/>
</dbReference>
<gene>
    <name evidence="4" type="ORF">L6773_19920</name>
</gene>